<protein>
    <recommendedName>
        <fullName evidence="2">AB hydrolase-1 domain-containing protein</fullName>
    </recommendedName>
</protein>
<evidence type="ECO:0000256" key="1">
    <source>
        <dbReference type="SAM" id="Phobius"/>
    </source>
</evidence>
<dbReference type="AlphaFoldDB" id="A0A843XRY2"/>
<keyword evidence="4" id="KW-1185">Reference proteome</keyword>
<evidence type="ECO:0000259" key="2">
    <source>
        <dbReference type="Pfam" id="PF12697"/>
    </source>
</evidence>
<evidence type="ECO:0000313" key="4">
    <source>
        <dbReference type="Proteomes" id="UP000652761"/>
    </source>
</evidence>
<dbReference type="PANTHER" id="PTHR45763">
    <property type="entry name" value="HYDROLASE, ALPHA/BETA FOLD FAMILY PROTEIN, EXPRESSED-RELATED"/>
    <property type="match status" value="1"/>
</dbReference>
<proteinExistence type="predicted"/>
<dbReference type="Proteomes" id="UP000652761">
    <property type="component" value="Unassembled WGS sequence"/>
</dbReference>
<dbReference type="FunFam" id="3.40.50.1820:FF:000270">
    <property type="entry name" value="Alpha/beta-Hydrolases superfamily protein"/>
    <property type="match status" value="1"/>
</dbReference>
<dbReference type="EMBL" id="NMUH01011355">
    <property type="protein sequence ID" value="MQM21645.1"/>
    <property type="molecule type" value="Genomic_DNA"/>
</dbReference>
<keyword evidence="1" id="KW-1133">Transmembrane helix</keyword>
<comment type="caution">
    <text evidence="3">The sequence shown here is derived from an EMBL/GenBank/DDBJ whole genome shotgun (WGS) entry which is preliminary data.</text>
</comment>
<name>A0A843XRY2_COLES</name>
<gene>
    <name evidence="3" type="ORF">Taro_054689</name>
</gene>
<feature type="transmembrane region" description="Helical" evidence="1">
    <location>
        <begin position="77"/>
        <end position="94"/>
    </location>
</feature>
<sequence length="420" mass="47857">MPVSPAHPRSLYYYSISLTRPSERRRCTLPSFFPLLERLASVHLDIREKGAGSTRRCRPQAIRPPGLMPENRSRARLVRAILLVSLVGILAWFYQAIQPPPPKICGSPNGPPITSPRIQLKDGRYLAYRENGVPKENAKYKIVFIHGFYSCRHDVLPLSQDVAQGLGIYMVTFDRAGYGESDPNPKRTEKSTCLDVEELADQLHLGSKFYAIGFSMGGQAVWGCLKHIPHRLAGAALLTPVANYWWPSFPANIFKQAFYKQLRADQWAVGVAHYLPWLTYWWNTQKWFPISNVIAHDPAILSPADKPLFPKFAIREQYEHQILQQGVHESLHRDMIIGFGRWEFDPMELDNPFPGGEGSVHLWQGDEDGLVLVELQRYIVKKLPWIRYHELRGSGHMFPLADGMFDTIVKVLLVGEGEQH</sequence>
<dbReference type="InterPro" id="IPR000073">
    <property type="entry name" value="AB_hydrolase_1"/>
</dbReference>
<keyword evidence="1" id="KW-0812">Transmembrane</keyword>
<reference evidence="3" key="1">
    <citation type="submission" date="2017-07" db="EMBL/GenBank/DDBJ databases">
        <title>Taro Niue Genome Assembly and Annotation.</title>
        <authorList>
            <person name="Atibalentja N."/>
            <person name="Keating K."/>
            <person name="Fields C.J."/>
        </authorList>
    </citation>
    <scope>NUCLEOTIDE SEQUENCE</scope>
    <source>
        <strain evidence="3">Niue_2</strain>
        <tissue evidence="3">Leaf</tissue>
    </source>
</reference>
<dbReference type="PANTHER" id="PTHR45763:SF51">
    <property type="entry name" value="ALPHA_BETA-HYDROLASES SUPERFAMILY PROTEIN"/>
    <property type="match status" value="1"/>
</dbReference>
<feature type="domain" description="AB hydrolase-1" evidence="2">
    <location>
        <begin position="142"/>
        <end position="400"/>
    </location>
</feature>
<dbReference type="InterPro" id="IPR029058">
    <property type="entry name" value="AB_hydrolase_fold"/>
</dbReference>
<accession>A0A843XRY2</accession>
<dbReference type="Pfam" id="PF12697">
    <property type="entry name" value="Abhydrolase_6"/>
    <property type="match status" value="1"/>
</dbReference>
<dbReference type="OrthoDB" id="294702at2759"/>
<evidence type="ECO:0000313" key="3">
    <source>
        <dbReference type="EMBL" id="MQM21645.1"/>
    </source>
</evidence>
<organism evidence="3 4">
    <name type="scientific">Colocasia esculenta</name>
    <name type="common">Wild taro</name>
    <name type="synonym">Arum esculentum</name>
    <dbReference type="NCBI Taxonomy" id="4460"/>
    <lineage>
        <taxon>Eukaryota</taxon>
        <taxon>Viridiplantae</taxon>
        <taxon>Streptophyta</taxon>
        <taxon>Embryophyta</taxon>
        <taxon>Tracheophyta</taxon>
        <taxon>Spermatophyta</taxon>
        <taxon>Magnoliopsida</taxon>
        <taxon>Liliopsida</taxon>
        <taxon>Araceae</taxon>
        <taxon>Aroideae</taxon>
        <taxon>Colocasieae</taxon>
        <taxon>Colocasia</taxon>
    </lineage>
</organism>
<keyword evidence="1" id="KW-0472">Membrane</keyword>
<dbReference type="Gene3D" id="3.40.50.1820">
    <property type="entry name" value="alpha/beta hydrolase"/>
    <property type="match status" value="1"/>
</dbReference>
<dbReference type="SUPFAM" id="SSF53474">
    <property type="entry name" value="alpha/beta-Hydrolases"/>
    <property type="match status" value="1"/>
</dbReference>